<dbReference type="GO" id="GO:0005886">
    <property type="term" value="C:plasma membrane"/>
    <property type="evidence" value="ECO:0007669"/>
    <property type="project" value="UniProtKB-SubCell"/>
</dbReference>
<protein>
    <submittedName>
        <fullName evidence="7">Lysine transporter LysE</fullName>
    </submittedName>
</protein>
<evidence type="ECO:0000256" key="4">
    <source>
        <dbReference type="ARBA" id="ARBA00022989"/>
    </source>
</evidence>
<dbReference type="Pfam" id="PF01810">
    <property type="entry name" value="LysE"/>
    <property type="match status" value="1"/>
</dbReference>
<reference evidence="7 8" key="1">
    <citation type="submission" date="2018-01" db="EMBL/GenBank/DDBJ databases">
        <title>Genomic Sequence of Chromobacterium MWU13-2610 from wild cranberry bogs within the Cape Cod National Seashore.</title>
        <authorList>
            <person name="O'Hara-Hanley K."/>
            <person name="Soby S."/>
            <person name="Harrison A."/>
        </authorList>
    </citation>
    <scope>NUCLEOTIDE SEQUENCE [LARGE SCALE GENOMIC DNA]</scope>
    <source>
        <strain evidence="7 8">MWU13-2610</strain>
    </source>
</reference>
<feature type="transmembrane region" description="Helical" evidence="6">
    <location>
        <begin position="181"/>
        <end position="201"/>
    </location>
</feature>
<dbReference type="InterPro" id="IPR001123">
    <property type="entry name" value="LeuE-type"/>
</dbReference>
<feature type="transmembrane region" description="Helical" evidence="6">
    <location>
        <begin position="6"/>
        <end position="26"/>
    </location>
</feature>
<evidence type="ECO:0000256" key="1">
    <source>
        <dbReference type="ARBA" id="ARBA00004651"/>
    </source>
</evidence>
<gene>
    <name evidence="7" type="ORF">C2134_01035</name>
</gene>
<dbReference type="Proteomes" id="UP000236416">
    <property type="component" value="Unassembled WGS sequence"/>
</dbReference>
<evidence type="ECO:0000313" key="7">
    <source>
        <dbReference type="EMBL" id="POB00493.1"/>
    </source>
</evidence>
<evidence type="ECO:0000256" key="6">
    <source>
        <dbReference type="SAM" id="Phobius"/>
    </source>
</evidence>
<dbReference type="PANTHER" id="PTHR30086:SF20">
    <property type="entry name" value="ARGININE EXPORTER PROTEIN ARGO-RELATED"/>
    <property type="match status" value="1"/>
</dbReference>
<dbReference type="GO" id="GO:0015171">
    <property type="term" value="F:amino acid transmembrane transporter activity"/>
    <property type="evidence" value="ECO:0007669"/>
    <property type="project" value="TreeGrafter"/>
</dbReference>
<evidence type="ECO:0000256" key="2">
    <source>
        <dbReference type="ARBA" id="ARBA00022475"/>
    </source>
</evidence>
<dbReference type="AlphaFoldDB" id="A0A2K4MU41"/>
<keyword evidence="2" id="KW-1003">Cell membrane</keyword>
<dbReference type="PANTHER" id="PTHR30086">
    <property type="entry name" value="ARGININE EXPORTER PROTEIN ARGO"/>
    <property type="match status" value="1"/>
</dbReference>
<keyword evidence="8" id="KW-1185">Reference proteome</keyword>
<name>A0A2K4MU41_9NEIS</name>
<proteinExistence type="predicted"/>
<evidence type="ECO:0000256" key="5">
    <source>
        <dbReference type="ARBA" id="ARBA00023136"/>
    </source>
</evidence>
<feature type="transmembrane region" description="Helical" evidence="6">
    <location>
        <begin position="147"/>
        <end position="169"/>
    </location>
</feature>
<sequence>MFNFSVFLSALGISFSQIVGIGPQNAYVLRQGIGRSHVLPIIAICIVADILLIASGVLGMGKVVAGIPGFLSVVTWGGAAFILWLGFKSFHAAWSADGMSLAGSVERDRKRAIRTILVVTLLNPYVWLDTVVLIGGVSTVYGEEANLSFLLGSLCASVLWFGIIGLFAGKLAPLFEKPVSWRVLDCVIGFVMLFTASMLIYNYGLAAPLPL</sequence>
<feature type="transmembrane region" description="Helical" evidence="6">
    <location>
        <begin position="38"/>
        <end position="61"/>
    </location>
</feature>
<comment type="caution">
    <text evidence="7">The sequence shown here is derived from an EMBL/GenBank/DDBJ whole genome shotgun (WGS) entry which is preliminary data.</text>
</comment>
<feature type="transmembrane region" description="Helical" evidence="6">
    <location>
        <begin position="116"/>
        <end position="141"/>
    </location>
</feature>
<accession>A0A2K4MU41</accession>
<dbReference type="RefSeq" id="WP_103316798.1">
    <property type="nucleotide sequence ID" value="NZ_PPTF01000005.1"/>
</dbReference>
<evidence type="ECO:0000256" key="3">
    <source>
        <dbReference type="ARBA" id="ARBA00022692"/>
    </source>
</evidence>
<keyword evidence="5 6" id="KW-0472">Membrane</keyword>
<feature type="transmembrane region" description="Helical" evidence="6">
    <location>
        <begin position="67"/>
        <end position="87"/>
    </location>
</feature>
<keyword evidence="4 6" id="KW-1133">Transmembrane helix</keyword>
<dbReference type="EMBL" id="PPTF01000005">
    <property type="protein sequence ID" value="POB00493.1"/>
    <property type="molecule type" value="Genomic_DNA"/>
</dbReference>
<evidence type="ECO:0000313" key="8">
    <source>
        <dbReference type="Proteomes" id="UP000236416"/>
    </source>
</evidence>
<comment type="subcellular location">
    <subcellularLocation>
        <location evidence="1">Cell membrane</location>
        <topology evidence="1">Multi-pass membrane protein</topology>
    </subcellularLocation>
</comment>
<keyword evidence="3 6" id="KW-0812">Transmembrane</keyword>
<organism evidence="7 8">
    <name type="scientific">Chromobacterium sinusclupearum</name>
    <dbReference type="NCBI Taxonomy" id="2077146"/>
    <lineage>
        <taxon>Bacteria</taxon>
        <taxon>Pseudomonadati</taxon>
        <taxon>Pseudomonadota</taxon>
        <taxon>Betaproteobacteria</taxon>
        <taxon>Neisseriales</taxon>
        <taxon>Chromobacteriaceae</taxon>
        <taxon>Chromobacterium</taxon>
    </lineage>
</organism>